<keyword evidence="5 6" id="KW-0472">Membrane</keyword>
<accession>A0A6A4HV95</accession>
<dbReference type="OrthoDB" id="6770063at2759"/>
<dbReference type="InterPro" id="IPR011701">
    <property type="entry name" value="MFS"/>
</dbReference>
<dbReference type="SUPFAM" id="SSF103473">
    <property type="entry name" value="MFS general substrate transporter"/>
    <property type="match status" value="1"/>
</dbReference>
<keyword evidence="2" id="KW-0813">Transport</keyword>
<evidence type="ECO:0000256" key="6">
    <source>
        <dbReference type="SAM" id="Phobius"/>
    </source>
</evidence>
<name>A0A6A4HV95_9AGAR</name>
<feature type="transmembrane region" description="Helical" evidence="6">
    <location>
        <begin position="259"/>
        <end position="286"/>
    </location>
</feature>
<dbReference type="InterPro" id="IPR036259">
    <property type="entry name" value="MFS_trans_sf"/>
</dbReference>
<evidence type="ECO:0000259" key="7">
    <source>
        <dbReference type="PROSITE" id="PS50850"/>
    </source>
</evidence>
<keyword evidence="4 6" id="KW-1133">Transmembrane helix</keyword>
<reference evidence="8" key="1">
    <citation type="journal article" date="2019" name="Environ. Microbiol.">
        <title>Fungal ecological strategies reflected in gene transcription - a case study of two litter decomposers.</title>
        <authorList>
            <person name="Barbi F."/>
            <person name="Kohler A."/>
            <person name="Barry K."/>
            <person name="Baskaran P."/>
            <person name="Daum C."/>
            <person name="Fauchery L."/>
            <person name="Ihrmark K."/>
            <person name="Kuo A."/>
            <person name="LaButti K."/>
            <person name="Lipzen A."/>
            <person name="Morin E."/>
            <person name="Grigoriev I.V."/>
            <person name="Henrissat B."/>
            <person name="Lindahl B."/>
            <person name="Martin F."/>
        </authorList>
    </citation>
    <scope>NUCLEOTIDE SEQUENCE</scope>
    <source>
        <strain evidence="8">JB14</strain>
    </source>
</reference>
<feature type="transmembrane region" description="Helical" evidence="6">
    <location>
        <begin position="187"/>
        <end position="209"/>
    </location>
</feature>
<dbReference type="InterPro" id="IPR020846">
    <property type="entry name" value="MFS_dom"/>
</dbReference>
<feature type="transmembrane region" description="Helical" evidence="6">
    <location>
        <begin position="426"/>
        <end position="448"/>
    </location>
</feature>
<evidence type="ECO:0000256" key="4">
    <source>
        <dbReference type="ARBA" id="ARBA00022989"/>
    </source>
</evidence>
<feature type="transmembrane region" description="Helical" evidence="6">
    <location>
        <begin position="360"/>
        <end position="383"/>
    </location>
</feature>
<dbReference type="Proteomes" id="UP000799118">
    <property type="component" value="Unassembled WGS sequence"/>
</dbReference>
<gene>
    <name evidence="8" type="ORF">BT96DRAFT_918651</name>
</gene>
<organism evidence="8 9">
    <name type="scientific">Gymnopus androsaceus JB14</name>
    <dbReference type="NCBI Taxonomy" id="1447944"/>
    <lineage>
        <taxon>Eukaryota</taxon>
        <taxon>Fungi</taxon>
        <taxon>Dikarya</taxon>
        <taxon>Basidiomycota</taxon>
        <taxon>Agaricomycotina</taxon>
        <taxon>Agaricomycetes</taxon>
        <taxon>Agaricomycetidae</taxon>
        <taxon>Agaricales</taxon>
        <taxon>Marasmiineae</taxon>
        <taxon>Omphalotaceae</taxon>
        <taxon>Gymnopus</taxon>
    </lineage>
</organism>
<dbReference type="PANTHER" id="PTHR23501">
    <property type="entry name" value="MAJOR FACILITATOR SUPERFAMILY"/>
    <property type="match status" value="1"/>
</dbReference>
<dbReference type="GO" id="GO:0005886">
    <property type="term" value="C:plasma membrane"/>
    <property type="evidence" value="ECO:0007669"/>
    <property type="project" value="TreeGrafter"/>
</dbReference>
<dbReference type="Gene3D" id="1.20.1250.20">
    <property type="entry name" value="MFS general substrate transporter like domains"/>
    <property type="match status" value="1"/>
</dbReference>
<evidence type="ECO:0000256" key="5">
    <source>
        <dbReference type="ARBA" id="ARBA00023136"/>
    </source>
</evidence>
<evidence type="ECO:0000256" key="1">
    <source>
        <dbReference type="ARBA" id="ARBA00004127"/>
    </source>
</evidence>
<dbReference type="EMBL" id="ML769442">
    <property type="protein sequence ID" value="KAE9401781.1"/>
    <property type="molecule type" value="Genomic_DNA"/>
</dbReference>
<dbReference type="Pfam" id="PF07690">
    <property type="entry name" value="MFS_1"/>
    <property type="match status" value="1"/>
</dbReference>
<dbReference type="GO" id="GO:0012505">
    <property type="term" value="C:endomembrane system"/>
    <property type="evidence" value="ECO:0007669"/>
    <property type="project" value="UniProtKB-SubCell"/>
</dbReference>
<evidence type="ECO:0000256" key="2">
    <source>
        <dbReference type="ARBA" id="ARBA00022448"/>
    </source>
</evidence>
<evidence type="ECO:0000313" key="9">
    <source>
        <dbReference type="Proteomes" id="UP000799118"/>
    </source>
</evidence>
<evidence type="ECO:0000256" key="3">
    <source>
        <dbReference type="ARBA" id="ARBA00022692"/>
    </source>
</evidence>
<dbReference type="Gene3D" id="1.20.1720.10">
    <property type="entry name" value="Multidrug resistance protein D"/>
    <property type="match status" value="1"/>
</dbReference>
<feature type="transmembrane region" description="Helical" evidence="6">
    <location>
        <begin position="56"/>
        <end position="78"/>
    </location>
</feature>
<sequence length="490" mass="52437">MFQWITSSYLLTATAFSPVIGRLAAVTGQKVLLFAELWIFIIGNVIAGSAHNLTQLVGGQLVSGVGGAGLLALSVIIITELTDERERSTYLNLVNAIFIIADAIGPVLGSTFALKASWRWIYLFNAPCGAFITVFLYLSLHLPPVPARRLSLKKIAEDLDIPGMFSITSSLALLIIALNLGGQAKPWSSTIVIGLLAGSAASLILFVVIEKLWAEKPLAPMQLFTSWEGRNLPCMLIVRTLLFFHLFAMTFYLPLFLHIVLNMSLLVSSLLVIPFLSTASISSAIFSALSSRTGIVRPFLLGSLLILLVGLALFTTLDSTSSLALVMGYSVVCGFGFGAGTQITIVVAQEGQDEVNLPTVTALMTTTTTLGGVIGVALVGAVISNTLKNRLGEYISQTVKPNYADPASLTSSGVSESRLSTEYALAFSRSFLVLIGAVCLQILLCLFLRTVKFEGTAQKIIEPKVEGDLGMNPAMDISLAHQMEPKSELQ</sequence>
<dbReference type="GO" id="GO:0022857">
    <property type="term" value="F:transmembrane transporter activity"/>
    <property type="evidence" value="ECO:0007669"/>
    <property type="project" value="InterPro"/>
</dbReference>
<keyword evidence="9" id="KW-1185">Reference proteome</keyword>
<dbReference type="PROSITE" id="PS50850">
    <property type="entry name" value="MFS"/>
    <property type="match status" value="1"/>
</dbReference>
<feature type="transmembrane region" description="Helical" evidence="6">
    <location>
        <begin position="120"/>
        <end position="140"/>
    </location>
</feature>
<comment type="subcellular location">
    <subcellularLocation>
        <location evidence="1">Endomembrane system</location>
        <topology evidence="1">Multi-pass membrane protein</topology>
    </subcellularLocation>
</comment>
<feature type="transmembrane region" description="Helical" evidence="6">
    <location>
        <begin position="6"/>
        <end position="24"/>
    </location>
</feature>
<feature type="domain" description="Major facilitator superfamily (MFS) profile" evidence="7">
    <location>
        <begin position="1"/>
        <end position="453"/>
    </location>
</feature>
<protein>
    <submittedName>
        <fullName evidence="8">MFS general substrate transporter</fullName>
    </submittedName>
</protein>
<evidence type="ECO:0000313" key="8">
    <source>
        <dbReference type="EMBL" id="KAE9401781.1"/>
    </source>
</evidence>
<feature type="transmembrane region" description="Helical" evidence="6">
    <location>
        <begin position="298"/>
        <end position="317"/>
    </location>
</feature>
<feature type="transmembrane region" description="Helical" evidence="6">
    <location>
        <begin position="31"/>
        <end position="50"/>
    </location>
</feature>
<feature type="transmembrane region" description="Helical" evidence="6">
    <location>
        <begin position="230"/>
        <end position="253"/>
    </location>
</feature>
<keyword evidence="3 6" id="KW-0812">Transmembrane</keyword>
<dbReference type="PANTHER" id="PTHR23501:SF191">
    <property type="entry name" value="VACUOLAR BASIC AMINO ACID TRANSPORTER 4"/>
    <property type="match status" value="1"/>
</dbReference>
<feature type="transmembrane region" description="Helical" evidence="6">
    <location>
        <begin position="90"/>
        <end position="114"/>
    </location>
</feature>
<dbReference type="AlphaFoldDB" id="A0A6A4HV95"/>
<feature type="transmembrane region" description="Helical" evidence="6">
    <location>
        <begin position="161"/>
        <end position="181"/>
    </location>
</feature>
<proteinExistence type="predicted"/>
<feature type="transmembrane region" description="Helical" evidence="6">
    <location>
        <begin position="323"/>
        <end position="348"/>
    </location>
</feature>